<dbReference type="PANTHER" id="PTHR31480">
    <property type="entry name" value="BIFUNCTIONAL LYCOPENE CYCLASE/PHYTOENE SYNTHASE"/>
    <property type="match status" value="1"/>
</dbReference>
<dbReference type="GO" id="GO:0004311">
    <property type="term" value="F:geranylgeranyl diphosphate synthase activity"/>
    <property type="evidence" value="ECO:0007669"/>
    <property type="project" value="InterPro"/>
</dbReference>
<accession>A0A1F6D072</accession>
<dbReference type="EMBL" id="MFKF01000094">
    <property type="protein sequence ID" value="OGG54844.1"/>
    <property type="molecule type" value="Genomic_DNA"/>
</dbReference>
<comment type="caution">
    <text evidence="1">The sequence shown here is derived from an EMBL/GenBank/DDBJ whole genome shotgun (WGS) entry which is preliminary data.</text>
</comment>
<dbReference type="SFLD" id="SFLDS00005">
    <property type="entry name" value="Isoprenoid_Synthase_Type_I"/>
    <property type="match status" value="1"/>
</dbReference>
<dbReference type="Gene3D" id="1.10.600.10">
    <property type="entry name" value="Farnesyl Diphosphate Synthase"/>
    <property type="match status" value="1"/>
</dbReference>
<dbReference type="AlphaFoldDB" id="A0A1F6D072"/>
<dbReference type="InterPro" id="IPR002060">
    <property type="entry name" value="Squ/phyt_synthse"/>
</dbReference>
<sequence length="333" mass="38236">MAEAYAHCERITRAHYENFPVASRLLPKALRPHVCAVYAFARAADDFSDEAAHEGERLDRLNEWEALLSACLKDETAHPVFVALGDTIRRCDLPVQPLRDLLTAFRMDVTTRRHPTFDDLLHYCRYSANPVGRVVLGLFGLRDPDLAAWSDRICTALQLTNFWQDIAIDLRKERIYLPQADMEQFGVSEEDLFLGHTTPAFVRLLRFEVARTRDLFHQGLPLVSEMLSQTAGHSERPEGAKNLSADKPRFFVASLLRMTQSQGNTNPHSPLTAHQKVYRRLSYELRLTWLGGMRILDRIEAGGCDVFNRRPTLTARDKIALLYRAWRFKDRRS</sequence>
<evidence type="ECO:0000313" key="2">
    <source>
        <dbReference type="Proteomes" id="UP000178606"/>
    </source>
</evidence>
<dbReference type="InterPro" id="IPR033904">
    <property type="entry name" value="Trans_IPPS_HH"/>
</dbReference>
<organism evidence="1 2">
    <name type="scientific">Handelsmanbacteria sp. (strain RIFCSPLOWO2_12_FULL_64_10)</name>
    <dbReference type="NCBI Taxonomy" id="1817868"/>
    <lineage>
        <taxon>Bacteria</taxon>
        <taxon>Candidatus Handelsmaniibacteriota</taxon>
    </lineage>
</organism>
<dbReference type="InterPro" id="IPR017827">
    <property type="entry name" value="HSQ_synthase_HpnC"/>
</dbReference>
<name>A0A1F6D072_HANXR</name>
<dbReference type="GO" id="GO:0051996">
    <property type="term" value="F:squalene synthase [NAD(P)H] activity"/>
    <property type="evidence" value="ECO:0007669"/>
    <property type="project" value="InterPro"/>
</dbReference>
<evidence type="ECO:0000313" key="1">
    <source>
        <dbReference type="EMBL" id="OGG54844.1"/>
    </source>
</evidence>
<dbReference type="Pfam" id="PF00494">
    <property type="entry name" value="SQS_PSY"/>
    <property type="match status" value="1"/>
</dbReference>
<proteinExistence type="predicted"/>
<dbReference type="InterPro" id="IPR044843">
    <property type="entry name" value="Trans_IPPS_bact-type"/>
</dbReference>
<reference evidence="1 2" key="1">
    <citation type="journal article" date="2016" name="Nat. Commun.">
        <title>Thousands of microbial genomes shed light on interconnected biogeochemical processes in an aquifer system.</title>
        <authorList>
            <person name="Anantharaman K."/>
            <person name="Brown C.T."/>
            <person name="Hug L.A."/>
            <person name="Sharon I."/>
            <person name="Castelle C.J."/>
            <person name="Probst A.J."/>
            <person name="Thomas B.C."/>
            <person name="Singh A."/>
            <person name="Wilkins M.J."/>
            <person name="Karaoz U."/>
            <person name="Brodie E.L."/>
            <person name="Williams K.H."/>
            <person name="Hubbard S.S."/>
            <person name="Banfield J.F."/>
        </authorList>
    </citation>
    <scope>NUCLEOTIDE SEQUENCE [LARGE SCALE GENOMIC DNA]</scope>
    <source>
        <strain evidence="2">RIFCSPLOWO2_12_FULL_64_10</strain>
    </source>
</reference>
<dbReference type="GO" id="GO:0016114">
    <property type="term" value="P:terpenoid biosynthetic process"/>
    <property type="evidence" value="ECO:0007669"/>
    <property type="project" value="UniProtKB-ARBA"/>
</dbReference>
<dbReference type="SUPFAM" id="SSF48576">
    <property type="entry name" value="Terpenoid synthases"/>
    <property type="match status" value="1"/>
</dbReference>
<dbReference type="SFLD" id="SFLDG01212">
    <property type="entry name" value="Phytoene_synthase_like"/>
    <property type="match status" value="1"/>
</dbReference>
<protein>
    <submittedName>
        <fullName evidence="1">Squalene synthase HpnC</fullName>
    </submittedName>
</protein>
<dbReference type="Proteomes" id="UP000178606">
    <property type="component" value="Unassembled WGS sequence"/>
</dbReference>
<dbReference type="NCBIfam" id="TIGR03464">
    <property type="entry name" value="HpnC"/>
    <property type="match status" value="1"/>
</dbReference>
<gene>
    <name evidence="1" type="ORF">A3F84_22055</name>
</gene>
<dbReference type="CDD" id="cd00683">
    <property type="entry name" value="Trans_IPPS_HH"/>
    <property type="match status" value="1"/>
</dbReference>
<dbReference type="InterPro" id="IPR008949">
    <property type="entry name" value="Isoprenoid_synthase_dom_sf"/>
</dbReference>
<dbReference type="SFLD" id="SFLDG01018">
    <property type="entry name" value="Squalene/Phytoene_Synthase_Lik"/>
    <property type="match status" value="1"/>
</dbReference>